<dbReference type="InterPro" id="IPR021398">
    <property type="entry name" value="DUF3037"/>
</dbReference>
<accession>A0A1V0QE39</accession>
<accession>A0A1Z2XJ69</accession>
<dbReference type="STRING" id="1796646.A4V02_13780"/>
<dbReference type="Proteomes" id="UP000186351">
    <property type="component" value="Chromosome"/>
</dbReference>
<proteinExistence type="predicted"/>
<sequence>MHDRDLYEYAVIRYVPDIEREEFVNVGLVMMCKRRRWMRVDIDVDCKRIGCISSIHSYDEIARQLSTFTSISAGEKHAGPIAVLPVEERFRWLTAVKSCCIQTSRPHPGFSDNLEHTFERLMNRLVR</sequence>
<dbReference type="GeneID" id="65536538"/>
<evidence type="ECO:0000313" key="1">
    <source>
        <dbReference type="EMBL" id="ARE60812.1"/>
    </source>
</evidence>
<dbReference type="AlphaFoldDB" id="A0A1V0QE39"/>
<dbReference type="Pfam" id="PF11236">
    <property type="entry name" value="DUF3037"/>
    <property type="match status" value="1"/>
</dbReference>
<protein>
    <recommendedName>
        <fullName evidence="3">DUF3037 domain-containing protein</fullName>
    </recommendedName>
</protein>
<evidence type="ECO:0000313" key="2">
    <source>
        <dbReference type="Proteomes" id="UP000186351"/>
    </source>
</evidence>
<dbReference type="RefSeq" id="WP_084274022.1">
    <property type="nucleotide sequence ID" value="NZ_CAJTAP010000012.1"/>
</dbReference>
<dbReference type="EMBL" id="CP015402">
    <property type="protein sequence ID" value="ARE60812.1"/>
    <property type="molecule type" value="Genomic_DNA"/>
</dbReference>
<reference evidence="2" key="1">
    <citation type="submission" date="2016-04" db="EMBL/GenBank/DDBJ databases">
        <title>Complete Genome Sequences of Twelve Strains of a Stable Defined Moderately Diverse Mouse Microbiota 2 (sDMDMm2).</title>
        <authorList>
            <person name="Uchimura Y."/>
            <person name="Wyss M."/>
            <person name="Brugiroux S."/>
            <person name="Limenitakis J.P."/>
            <person name="Stecher B."/>
            <person name="McCoy K.D."/>
            <person name="Macpherson A.J."/>
        </authorList>
    </citation>
    <scope>NUCLEOTIDE SEQUENCE [LARGE SCALE GENOMIC DNA]</scope>
    <source>
        <strain evidence="2">YL27</strain>
    </source>
</reference>
<evidence type="ECO:0008006" key="3">
    <source>
        <dbReference type="Google" id="ProtNLM"/>
    </source>
</evidence>
<dbReference type="KEGG" id="pary:A4V02_13780"/>
<name>A0A1V0QE39_9BACT</name>
<gene>
    <name evidence="1" type="ORF">A4V02_13780</name>
</gene>
<keyword evidence="2" id="KW-1185">Reference proteome</keyword>
<organism evidence="1 2">
    <name type="scientific">Muribaculum intestinale</name>
    <dbReference type="NCBI Taxonomy" id="1796646"/>
    <lineage>
        <taxon>Bacteria</taxon>
        <taxon>Pseudomonadati</taxon>
        <taxon>Bacteroidota</taxon>
        <taxon>Bacteroidia</taxon>
        <taxon>Bacteroidales</taxon>
        <taxon>Muribaculaceae</taxon>
        <taxon>Muribaculum</taxon>
    </lineage>
</organism>
<dbReference type="OrthoDB" id="9803207at2"/>